<dbReference type="GO" id="GO:0006508">
    <property type="term" value="P:proteolysis"/>
    <property type="evidence" value="ECO:0007669"/>
    <property type="project" value="InterPro"/>
</dbReference>
<comment type="caution">
    <text evidence="3">The sequence shown here is derived from an EMBL/GenBank/DDBJ whole genome shotgun (WGS) entry which is preliminary data.</text>
</comment>
<organism evidence="3 4">
    <name type="scientific">Cladonia borealis</name>
    <dbReference type="NCBI Taxonomy" id="184061"/>
    <lineage>
        <taxon>Eukaryota</taxon>
        <taxon>Fungi</taxon>
        <taxon>Dikarya</taxon>
        <taxon>Ascomycota</taxon>
        <taxon>Pezizomycotina</taxon>
        <taxon>Lecanoromycetes</taxon>
        <taxon>OSLEUM clade</taxon>
        <taxon>Lecanoromycetidae</taxon>
        <taxon>Lecanorales</taxon>
        <taxon>Lecanorineae</taxon>
        <taxon>Cladoniaceae</taxon>
        <taxon>Cladonia</taxon>
    </lineage>
</organism>
<dbReference type="Gene3D" id="3.40.50.1460">
    <property type="match status" value="1"/>
</dbReference>
<feature type="domain" description="Peptidase C14 caspase" evidence="2">
    <location>
        <begin position="73"/>
        <end position="225"/>
    </location>
</feature>
<keyword evidence="4" id="KW-1185">Reference proteome</keyword>
<dbReference type="EMBL" id="JAFEKC020000007">
    <property type="protein sequence ID" value="KAK0513555.1"/>
    <property type="molecule type" value="Genomic_DNA"/>
</dbReference>
<dbReference type="GO" id="GO:0004197">
    <property type="term" value="F:cysteine-type endopeptidase activity"/>
    <property type="evidence" value="ECO:0007669"/>
    <property type="project" value="InterPro"/>
</dbReference>
<name>A0AA39V8S9_9LECA</name>
<dbReference type="InterPro" id="IPR011600">
    <property type="entry name" value="Pept_C14_caspase"/>
</dbReference>
<reference evidence="3" key="1">
    <citation type="submission" date="2023-03" db="EMBL/GenBank/DDBJ databases">
        <title>Complete genome of Cladonia borealis.</title>
        <authorList>
            <person name="Park H."/>
        </authorList>
    </citation>
    <scope>NUCLEOTIDE SEQUENCE</scope>
    <source>
        <strain evidence="3">ANT050790</strain>
    </source>
</reference>
<dbReference type="AlphaFoldDB" id="A0AA39V8S9"/>
<proteinExistence type="predicted"/>
<sequence>MATLSPASSITLPTLQFFQDQSREASADKSYAEAREIFDRVIGANYRHGKGYSRVRALFLTWQDDDMHCKETEVSILKDILHNKFHFETDYFEIPSEKCQTRLQKKLSEFCLENDDPDCLAILYYGGHGYKGKDTNQYKLAAKWKADGNGDPSVFFNDIRTCLRQPDCDQLVILDCCFSASAYSPDRVGKRKFELFTSAAHDAESPAPKFEGSFTRALNQALQKLLEENESGFLTSDLFNELYHSVPKDRPRPHWFDQSRHDYGKIRLRPHNSTAVATSERQNLFLNLTLRINVEPEDYIIHELARHLSYLPHVNEVRFEKMYAPMEDLYAFVKKTQIFNTLLRLRDKTRARMKKVAVREGSREVWAPDSVTVPGKGMSQNLTLKSPTWPLAQGTMCSHTKIVSGPILPINPRVEVPGTEAVASGSPFAGKRKRGYSEREPAIGASDSSSIDMDIARPRRKRQRTASPD</sequence>
<evidence type="ECO:0000313" key="4">
    <source>
        <dbReference type="Proteomes" id="UP001166286"/>
    </source>
</evidence>
<evidence type="ECO:0000259" key="2">
    <source>
        <dbReference type="Pfam" id="PF00656"/>
    </source>
</evidence>
<protein>
    <recommendedName>
        <fullName evidence="2">Peptidase C14 caspase domain-containing protein</fullName>
    </recommendedName>
</protein>
<feature type="region of interest" description="Disordered" evidence="1">
    <location>
        <begin position="420"/>
        <end position="469"/>
    </location>
</feature>
<evidence type="ECO:0000256" key="1">
    <source>
        <dbReference type="SAM" id="MobiDB-lite"/>
    </source>
</evidence>
<dbReference type="Pfam" id="PF00656">
    <property type="entry name" value="Peptidase_C14"/>
    <property type="match status" value="1"/>
</dbReference>
<gene>
    <name evidence="3" type="ORF">JMJ35_003919</name>
</gene>
<feature type="compositionally biased region" description="Low complexity" evidence="1">
    <location>
        <begin position="442"/>
        <end position="453"/>
    </location>
</feature>
<evidence type="ECO:0000313" key="3">
    <source>
        <dbReference type="EMBL" id="KAK0513555.1"/>
    </source>
</evidence>
<accession>A0AA39V8S9</accession>
<feature type="compositionally biased region" description="Basic residues" evidence="1">
    <location>
        <begin position="458"/>
        <end position="469"/>
    </location>
</feature>
<dbReference type="Proteomes" id="UP001166286">
    <property type="component" value="Unassembled WGS sequence"/>
</dbReference>